<keyword evidence="1" id="KW-1133">Transmembrane helix</keyword>
<accession>A0A7X6D4Z3</accession>
<feature type="transmembrane region" description="Helical" evidence="1">
    <location>
        <begin position="97"/>
        <end position="121"/>
    </location>
</feature>
<dbReference type="AlphaFoldDB" id="A0A7X6D4Z3"/>
<evidence type="ECO:0000256" key="1">
    <source>
        <dbReference type="SAM" id="Phobius"/>
    </source>
</evidence>
<feature type="transmembrane region" description="Helical" evidence="1">
    <location>
        <begin position="231"/>
        <end position="251"/>
    </location>
</feature>
<keyword evidence="1" id="KW-0812">Transmembrane</keyword>
<protein>
    <submittedName>
        <fullName evidence="2">Uncharacterized protein</fullName>
    </submittedName>
</protein>
<name>A0A7X6D4Z3_9ACTN</name>
<evidence type="ECO:0000313" key="2">
    <source>
        <dbReference type="EMBL" id="NJQ08262.1"/>
    </source>
</evidence>
<organism evidence="2 3">
    <name type="scientific">Streptomyces lonarensis</name>
    <dbReference type="NCBI Taxonomy" id="700599"/>
    <lineage>
        <taxon>Bacteria</taxon>
        <taxon>Bacillati</taxon>
        <taxon>Actinomycetota</taxon>
        <taxon>Actinomycetes</taxon>
        <taxon>Kitasatosporales</taxon>
        <taxon>Streptomycetaceae</taxon>
        <taxon>Streptomyces</taxon>
    </lineage>
</organism>
<feature type="transmembrane region" description="Helical" evidence="1">
    <location>
        <begin position="263"/>
        <end position="284"/>
    </location>
</feature>
<feature type="transmembrane region" description="Helical" evidence="1">
    <location>
        <begin position="193"/>
        <end position="211"/>
    </location>
</feature>
<keyword evidence="3" id="KW-1185">Reference proteome</keyword>
<sequence>MLLLAAAALLGTLLDGRTVNGEPVWLKPLKFALSFGIYGATAIWLLSLLPAAPRGRPAGQRTGTVLAVASAIEVGLITLQAARGTRSHFNGSTAFDAYVFAAMAAAAGVIWLASLGITVLVLRHRLPDRALGLALRAGMAIAVAAMAVAFLMTSGDQRDPAAGVLGAHAVGVGDGGDGLPVVGWSVEGGDLRVPHFLGMHALQLLPLLLWAVDRGARRWPRLAGPGVRHRLVGAGAVACGGALLLTTWQALRGRPLLDPDPAGWAGLAALVVVTAVTAAGALLAREPGAGPAPPR</sequence>
<proteinExistence type="predicted"/>
<feature type="transmembrane region" description="Helical" evidence="1">
    <location>
        <begin position="64"/>
        <end position="82"/>
    </location>
</feature>
<comment type="caution">
    <text evidence="2">The sequence shown here is derived from an EMBL/GenBank/DDBJ whole genome shotgun (WGS) entry which is preliminary data.</text>
</comment>
<evidence type="ECO:0000313" key="3">
    <source>
        <dbReference type="Proteomes" id="UP000578686"/>
    </source>
</evidence>
<gene>
    <name evidence="2" type="ORF">HCN56_22440</name>
</gene>
<dbReference type="EMBL" id="JAAVJD010000270">
    <property type="protein sequence ID" value="NJQ08262.1"/>
    <property type="molecule type" value="Genomic_DNA"/>
</dbReference>
<feature type="transmembrane region" description="Helical" evidence="1">
    <location>
        <begin position="133"/>
        <end position="152"/>
    </location>
</feature>
<feature type="transmembrane region" description="Helical" evidence="1">
    <location>
        <begin position="31"/>
        <end position="52"/>
    </location>
</feature>
<reference evidence="2 3" key="1">
    <citation type="submission" date="2020-03" db="EMBL/GenBank/DDBJ databases">
        <title>Draft genome of Streptomyces sp. ventii, isolated from the Axial Seamount in the Pacific Ocean, and resequencing of the two type strains Streptomyces lonarensis strain NCL 716 and Streptomyces bohaiensis strain 11A07.</title>
        <authorList>
            <person name="Loughran R.M."/>
            <person name="Pfannmuller K.M."/>
            <person name="Wasson B.J."/>
            <person name="Deadmond M.C."/>
            <person name="Paddock B.E."/>
            <person name="Koyack M.J."/>
            <person name="Gallegos D.A."/>
            <person name="Mitchell E.A."/>
            <person name="Ushijima B."/>
            <person name="Saw J.H."/>
            <person name="Mcphail K.L."/>
            <person name="Videau P."/>
        </authorList>
    </citation>
    <scope>NUCLEOTIDE SEQUENCE [LARGE SCALE GENOMIC DNA]</scope>
    <source>
        <strain evidence="2 3">NCL716</strain>
    </source>
</reference>
<keyword evidence="1" id="KW-0472">Membrane</keyword>
<dbReference type="Proteomes" id="UP000578686">
    <property type="component" value="Unassembled WGS sequence"/>
</dbReference>